<dbReference type="PANTHER" id="PTHR32060:SF22">
    <property type="entry name" value="CARBOXYL-TERMINAL-PROCESSING PEPTIDASE 3, CHLOROPLASTIC"/>
    <property type="match status" value="1"/>
</dbReference>
<evidence type="ECO:0000313" key="5">
    <source>
        <dbReference type="Proteomes" id="UP001491088"/>
    </source>
</evidence>
<dbReference type="PROSITE" id="PS51257">
    <property type="entry name" value="PROKAR_LIPOPROTEIN"/>
    <property type="match status" value="1"/>
</dbReference>
<sequence>MKIRLLYVAFLMLLTSCVSIKKHNEQISKLHSVKDLRKDIDELYSELKKYHPRLYQYRTKEVLDYKFDSLKNSLNKPLNSRDFYKKAVVVISQMGHGHTAISPPAKIRTKKERKLDLKMKNEFNELKFETLNSKLFISEGAESDSLLIGAQVLKINDEDISDIYVNYRKTFSSDGFNTTFYDKAIGKHFKELYLKNNGRQDSIQLILSLKDSLFNRTFKRVLRKKTNSNDKQKNSLKIKPNTKEKNKISWKEKRKYNKIHGYNYRDKTYNRNLEFIGKDSTIAYMKIRSFTKGNFKKFYEQSFAKIAQNETQNLILDLRFNGGGKAKEIKNLYSYLTDKQFQFYTRSEVKTRMPLLKVIYSNSTPAFTKIIFGAVSPFIAMHRMFSVEKENGQLYFNYGTKNEKPNPLNFKGKIYVLINGYSYSAAALLATYLHGSKRAFFVGEETGGSYNGTVAGFMRQHKLSNTKVVVRYGVLHIATPYKENPDGYGVKPDVEIIPTIKNRLNKTDPELDWILNEIEK</sequence>
<accession>A0ABZ2TSL9</accession>
<dbReference type="SUPFAM" id="SSF52096">
    <property type="entry name" value="ClpP/crotonase"/>
    <property type="match status" value="1"/>
</dbReference>
<dbReference type="Proteomes" id="UP001491088">
    <property type="component" value="Chromosome"/>
</dbReference>
<dbReference type="PANTHER" id="PTHR32060">
    <property type="entry name" value="TAIL-SPECIFIC PROTEASE"/>
    <property type="match status" value="1"/>
</dbReference>
<feature type="domain" description="Tail specific protease" evidence="3">
    <location>
        <begin position="282"/>
        <end position="496"/>
    </location>
</feature>
<dbReference type="InterPro" id="IPR029045">
    <property type="entry name" value="ClpP/crotonase-like_dom_sf"/>
</dbReference>
<dbReference type="EMBL" id="CP150496">
    <property type="protein sequence ID" value="WYW56129.1"/>
    <property type="molecule type" value="Genomic_DNA"/>
</dbReference>
<organism evidence="4 5">
    <name type="scientific">Polaribacter marinaquae</name>
    <dbReference type="NCBI Taxonomy" id="1642819"/>
    <lineage>
        <taxon>Bacteria</taxon>
        <taxon>Pseudomonadati</taxon>
        <taxon>Bacteroidota</taxon>
        <taxon>Flavobacteriia</taxon>
        <taxon>Flavobacteriales</taxon>
        <taxon>Flavobacteriaceae</taxon>
    </lineage>
</organism>
<evidence type="ECO:0000259" key="3">
    <source>
        <dbReference type="Pfam" id="PF03572"/>
    </source>
</evidence>
<dbReference type="Gene3D" id="3.90.226.10">
    <property type="entry name" value="2-enoyl-CoA Hydratase, Chain A, domain 1"/>
    <property type="match status" value="1"/>
</dbReference>
<dbReference type="InterPro" id="IPR005151">
    <property type="entry name" value="Tail-specific_protease"/>
</dbReference>
<name>A0ABZ2TSL9_9FLAO</name>
<gene>
    <name evidence="4" type="ORF">WG950_02475</name>
</gene>
<protein>
    <submittedName>
        <fullName evidence="4">S41 family peptidase</fullName>
    </submittedName>
</protein>
<proteinExistence type="predicted"/>
<keyword evidence="5" id="KW-1185">Reference proteome</keyword>
<dbReference type="RefSeq" id="WP_340934005.1">
    <property type="nucleotide sequence ID" value="NZ_CP150496.1"/>
</dbReference>
<evidence type="ECO:0000256" key="2">
    <source>
        <dbReference type="SAM" id="SignalP"/>
    </source>
</evidence>
<feature type="chain" id="PRO_5045388774" evidence="2">
    <location>
        <begin position="21"/>
        <end position="520"/>
    </location>
</feature>
<feature type="signal peptide" evidence="2">
    <location>
        <begin position="1"/>
        <end position="20"/>
    </location>
</feature>
<evidence type="ECO:0000256" key="1">
    <source>
        <dbReference type="SAM" id="MobiDB-lite"/>
    </source>
</evidence>
<evidence type="ECO:0000313" key="4">
    <source>
        <dbReference type="EMBL" id="WYW56129.1"/>
    </source>
</evidence>
<keyword evidence="2" id="KW-0732">Signal</keyword>
<dbReference type="Pfam" id="PF03572">
    <property type="entry name" value="Peptidase_S41"/>
    <property type="match status" value="1"/>
</dbReference>
<feature type="region of interest" description="Disordered" evidence="1">
    <location>
        <begin position="225"/>
        <end position="245"/>
    </location>
</feature>
<reference evidence="4 5" key="1">
    <citation type="submission" date="2024-03" db="EMBL/GenBank/DDBJ databases">
        <authorList>
            <person name="Cao K."/>
        </authorList>
    </citation>
    <scope>NUCLEOTIDE SEQUENCE [LARGE SCALE GENOMIC DNA]</scope>
    <source>
        <strain evidence="4 5">MCCC 1K00696</strain>
    </source>
</reference>